<evidence type="ECO:0000313" key="3">
    <source>
        <dbReference type="EMBL" id="MPV38613.1"/>
    </source>
</evidence>
<feature type="compositionally biased region" description="Basic residues" evidence="1">
    <location>
        <begin position="18"/>
        <end position="34"/>
    </location>
</feature>
<organism evidence="3 4">
    <name type="scientific">Georgenia subflava</name>
    <dbReference type="NCBI Taxonomy" id="1622177"/>
    <lineage>
        <taxon>Bacteria</taxon>
        <taxon>Bacillati</taxon>
        <taxon>Actinomycetota</taxon>
        <taxon>Actinomycetes</taxon>
        <taxon>Micrococcales</taxon>
        <taxon>Bogoriellaceae</taxon>
        <taxon>Georgenia</taxon>
    </lineage>
</organism>
<dbReference type="AlphaFoldDB" id="A0A6N7END6"/>
<protein>
    <submittedName>
        <fullName evidence="3">DUF998 domain-containing protein</fullName>
    </submittedName>
</protein>
<feature type="transmembrane region" description="Helical" evidence="2">
    <location>
        <begin position="202"/>
        <end position="222"/>
    </location>
</feature>
<reference evidence="3 4" key="1">
    <citation type="submission" date="2019-10" db="EMBL/GenBank/DDBJ databases">
        <title>Georgenia wutianyii sp. nov. and Georgenia yuyongxinii sp. nov. isolated from plateau pika (Ochotona curzoniae) in the Qinghai-Tibet plateau of China.</title>
        <authorList>
            <person name="Tian Z."/>
        </authorList>
    </citation>
    <scope>NUCLEOTIDE SEQUENCE [LARGE SCALE GENOMIC DNA]</scope>
    <source>
        <strain evidence="3 4">JCM 19765</strain>
    </source>
</reference>
<evidence type="ECO:0000256" key="2">
    <source>
        <dbReference type="SAM" id="Phobius"/>
    </source>
</evidence>
<keyword evidence="2" id="KW-0472">Membrane</keyword>
<comment type="caution">
    <text evidence="3">The sequence shown here is derived from an EMBL/GenBank/DDBJ whole genome shotgun (WGS) entry which is preliminary data.</text>
</comment>
<proteinExistence type="predicted"/>
<dbReference type="InterPro" id="IPR009339">
    <property type="entry name" value="DUF998"/>
</dbReference>
<feature type="transmembrane region" description="Helical" evidence="2">
    <location>
        <begin position="229"/>
        <end position="248"/>
    </location>
</feature>
<keyword evidence="2" id="KW-1133">Transmembrane helix</keyword>
<feature type="compositionally biased region" description="Basic residues" evidence="1">
    <location>
        <begin position="55"/>
        <end position="67"/>
    </location>
</feature>
<keyword evidence="4" id="KW-1185">Reference proteome</keyword>
<dbReference type="Pfam" id="PF06197">
    <property type="entry name" value="DUF998"/>
    <property type="match status" value="1"/>
</dbReference>
<feature type="transmembrane region" description="Helical" evidence="2">
    <location>
        <begin position="124"/>
        <end position="144"/>
    </location>
</feature>
<keyword evidence="2" id="KW-0812">Transmembrane</keyword>
<feature type="transmembrane region" description="Helical" evidence="2">
    <location>
        <begin position="156"/>
        <end position="176"/>
    </location>
</feature>
<feature type="transmembrane region" description="Helical" evidence="2">
    <location>
        <begin position="254"/>
        <end position="275"/>
    </location>
</feature>
<gene>
    <name evidence="3" type="ORF">GB881_16465</name>
</gene>
<dbReference type="OrthoDB" id="8159487at2"/>
<sequence length="279" mass="28445">MRRGGSCRLRAVVLARPGRRRPGGARRCPRRRGTGHPGRPLGSRTRGLVTNRDVRARRPRGSTRSRPTRASPASGGRPSDARLLVCGVVAGPLFLAVLLAQALWRPGFDLGVHAISLLSRGELGWTQTTTFVVTGLLVVAAGAGMRRTVPGASGTLAGVLVTVMGVGLVLTGIFVVDPGVGFPPGGPPPAGTVSWQGALHDVGTALALNGGVGAALVLAWHAARTGAQAAAAACLVAAVAVAALAWWGGPGVPLRVSVAATVLTAWLTAASLALLRRRR</sequence>
<evidence type="ECO:0000313" key="4">
    <source>
        <dbReference type="Proteomes" id="UP000437709"/>
    </source>
</evidence>
<evidence type="ECO:0000256" key="1">
    <source>
        <dbReference type="SAM" id="MobiDB-lite"/>
    </source>
</evidence>
<dbReference type="Proteomes" id="UP000437709">
    <property type="component" value="Unassembled WGS sequence"/>
</dbReference>
<name>A0A6N7END6_9MICO</name>
<feature type="region of interest" description="Disordered" evidence="1">
    <location>
        <begin position="18"/>
        <end position="77"/>
    </location>
</feature>
<dbReference type="EMBL" id="WHPC01000092">
    <property type="protein sequence ID" value="MPV38613.1"/>
    <property type="molecule type" value="Genomic_DNA"/>
</dbReference>
<accession>A0A6N7END6</accession>
<feature type="transmembrane region" description="Helical" evidence="2">
    <location>
        <begin position="83"/>
        <end position="104"/>
    </location>
</feature>